<gene>
    <name evidence="2" type="ORF">RFI_19020</name>
</gene>
<feature type="compositionally biased region" description="Low complexity" evidence="1">
    <location>
        <begin position="42"/>
        <end position="57"/>
    </location>
</feature>
<dbReference type="AlphaFoldDB" id="X6MWP0"/>
<evidence type="ECO:0000313" key="3">
    <source>
        <dbReference type="Proteomes" id="UP000023152"/>
    </source>
</evidence>
<feature type="compositionally biased region" description="Polar residues" evidence="1">
    <location>
        <begin position="162"/>
        <end position="182"/>
    </location>
</feature>
<keyword evidence="3" id="KW-1185">Reference proteome</keyword>
<evidence type="ECO:0000313" key="2">
    <source>
        <dbReference type="EMBL" id="ETO18259.1"/>
    </source>
</evidence>
<evidence type="ECO:0000256" key="1">
    <source>
        <dbReference type="SAM" id="MobiDB-lite"/>
    </source>
</evidence>
<feature type="region of interest" description="Disordered" evidence="1">
    <location>
        <begin position="27"/>
        <end position="118"/>
    </location>
</feature>
<name>X6MWP0_RETFI</name>
<reference evidence="2 3" key="1">
    <citation type="journal article" date="2013" name="Curr. Biol.">
        <title>The Genome of the Foraminiferan Reticulomyxa filosa.</title>
        <authorList>
            <person name="Glockner G."/>
            <person name="Hulsmann N."/>
            <person name="Schleicher M."/>
            <person name="Noegel A.A."/>
            <person name="Eichinger L."/>
            <person name="Gallinger C."/>
            <person name="Pawlowski J."/>
            <person name="Sierra R."/>
            <person name="Euteneuer U."/>
            <person name="Pillet L."/>
            <person name="Moustafa A."/>
            <person name="Platzer M."/>
            <person name="Groth M."/>
            <person name="Szafranski K."/>
            <person name="Schliwa M."/>
        </authorList>
    </citation>
    <scope>NUCLEOTIDE SEQUENCE [LARGE SCALE GENOMIC DNA]</scope>
</reference>
<dbReference type="Proteomes" id="UP000023152">
    <property type="component" value="Unassembled WGS sequence"/>
</dbReference>
<protein>
    <submittedName>
        <fullName evidence="2">Uncharacterized protein</fullName>
    </submittedName>
</protein>
<feature type="region of interest" description="Disordered" evidence="1">
    <location>
        <begin position="154"/>
        <end position="221"/>
    </location>
</feature>
<accession>X6MWP0</accession>
<sequence length="281" mass="29668">MYPMLCQHFQISPGDGLEWGHTKDVLLQSNNSNSGGGGGGANNPPNNNRNANKGAAAMAKQTSNPASDVAAPSNATNNATNNNNSNNSNNSNNNNNTNNNNNNNNNTNNSNNISGIASPRADTTATVATVATVATTTTTTTAAATAITSNASVDENKVLSPTRETAQRNRQSQVQRPTSRFASPQPPNNAGQLDDTRSVGSPMNPNALTTDNGIGPDAGKHYRRTATKTDLTPETPHATDTAAGLTEKALSCFFCLFVCLFVRLMGNANFFERLFFFLRIC</sequence>
<feature type="compositionally biased region" description="Low complexity" evidence="1">
    <location>
        <begin position="73"/>
        <end position="112"/>
    </location>
</feature>
<proteinExistence type="predicted"/>
<organism evidence="2 3">
    <name type="scientific">Reticulomyxa filosa</name>
    <dbReference type="NCBI Taxonomy" id="46433"/>
    <lineage>
        <taxon>Eukaryota</taxon>
        <taxon>Sar</taxon>
        <taxon>Rhizaria</taxon>
        <taxon>Retaria</taxon>
        <taxon>Foraminifera</taxon>
        <taxon>Monothalamids</taxon>
        <taxon>Reticulomyxidae</taxon>
        <taxon>Reticulomyxa</taxon>
    </lineage>
</organism>
<dbReference type="EMBL" id="ASPP01015238">
    <property type="protein sequence ID" value="ETO18259.1"/>
    <property type="molecule type" value="Genomic_DNA"/>
</dbReference>
<comment type="caution">
    <text evidence="2">The sequence shown here is derived from an EMBL/GenBank/DDBJ whole genome shotgun (WGS) entry which is preliminary data.</text>
</comment>
<feature type="compositionally biased region" description="Polar residues" evidence="1">
    <location>
        <begin position="198"/>
        <end position="212"/>
    </location>
</feature>